<name>A0A914C899_9BILA</name>
<dbReference type="AlphaFoldDB" id="A0A914C899"/>
<evidence type="ECO:0000313" key="2">
    <source>
        <dbReference type="Proteomes" id="UP000887540"/>
    </source>
</evidence>
<dbReference type="CDD" id="cd00519">
    <property type="entry name" value="Lipase_3"/>
    <property type="match status" value="1"/>
</dbReference>
<dbReference type="InterPro" id="IPR029058">
    <property type="entry name" value="AB_hydrolase_fold"/>
</dbReference>
<dbReference type="PANTHER" id="PTHR45908:SF18">
    <property type="entry name" value="FUNGAL LIPASE-LIKE DOMAIN-CONTAINING PROTEIN"/>
    <property type="match status" value="1"/>
</dbReference>
<dbReference type="GO" id="GO:0006629">
    <property type="term" value="P:lipid metabolic process"/>
    <property type="evidence" value="ECO:0007669"/>
    <property type="project" value="InterPro"/>
</dbReference>
<dbReference type="Pfam" id="PF01764">
    <property type="entry name" value="Lipase_3"/>
    <property type="match status" value="2"/>
</dbReference>
<dbReference type="Proteomes" id="UP000887540">
    <property type="component" value="Unplaced"/>
</dbReference>
<dbReference type="SUPFAM" id="SSF53474">
    <property type="entry name" value="alpha/beta-Hydrolases"/>
    <property type="match status" value="1"/>
</dbReference>
<accession>A0A914C899</accession>
<evidence type="ECO:0000313" key="3">
    <source>
        <dbReference type="WBParaSite" id="ACRNAN_Path_555.g2102.t1"/>
    </source>
</evidence>
<feature type="domain" description="Fungal lipase-type" evidence="1">
    <location>
        <begin position="204"/>
        <end position="248"/>
    </location>
</feature>
<dbReference type="WBParaSite" id="ACRNAN_Path_555.g2102.t1">
    <property type="protein sequence ID" value="ACRNAN_Path_555.g2102.t1"/>
    <property type="gene ID" value="ACRNAN_Path_555.g2102"/>
</dbReference>
<evidence type="ECO:0000259" key="1">
    <source>
        <dbReference type="Pfam" id="PF01764"/>
    </source>
</evidence>
<reference evidence="3" key="1">
    <citation type="submission" date="2022-11" db="UniProtKB">
        <authorList>
            <consortium name="WormBaseParasite"/>
        </authorList>
    </citation>
    <scope>IDENTIFICATION</scope>
</reference>
<dbReference type="InterPro" id="IPR002921">
    <property type="entry name" value="Fungal_lipase-type"/>
</dbReference>
<protein>
    <submittedName>
        <fullName evidence="3">Fungal lipase-like domain-containing protein</fullName>
    </submittedName>
</protein>
<dbReference type="PANTHER" id="PTHR45908">
    <property type="entry name" value="PROTEIN CBG11750-RELATED"/>
    <property type="match status" value="1"/>
</dbReference>
<keyword evidence="2" id="KW-1185">Reference proteome</keyword>
<dbReference type="Gene3D" id="3.40.50.1820">
    <property type="entry name" value="alpha/beta hydrolase"/>
    <property type="match status" value="2"/>
</dbReference>
<organism evidence="2 3">
    <name type="scientific">Acrobeloides nanus</name>
    <dbReference type="NCBI Taxonomy" id="290746"/>
    <lineage>
        <taxon>Eukaryota</taxon>
        <taxon>Metazoa</taxon>
        <taxon>Ecdysozoa</taxon>
        <taxon>Nematoda</taxon>
        <taxon>Chromadorea</taxon>
        <taxon>Rhabditida</taxon>
        <taxon>Tylenchina</taxon>
        <taxon>Cephalobomorpha</taxon>
        <taxon>Cephaloboidea</taxon>
        <taxon>Cephalobidae</taxon>
        <taxon>Acrobeloides</taxon>
    </lineage>
</organism>
<proteinExistence type="predicted"/>
<feature type="domain" description="Fungal lipase-type" evidence="1">
    <location>
        <begin position="132"/>
        <end position="201"/>
    </location>
</feature>
<sequence length="318" mass="35475">MKEFLSSSTNATASLGDCSGKFELFLLCEWCLSSSKCDTLGSGCTNNNTVGYAYDCPRPVPVGFEYTDDFARKKVLPLIGATNGENDDQIQACLTNNIPSATLYKSYTVKCDGDDAYCFAYLAVSPTDKAIIIAFRGTQGALQLASEGGDLLFNKIVTFPQVGGKVDKYFDDAYNTLWDTGDMKTGIQSLKLQYTDYELWLFKPEKVKVVTFGEPRTGNQDFAKAHDSYLNYTYRIVHNKDSVPHLPLKIEDILDPPVHHRFEIWYPNDMSPGSSYQVCLRADDDSCSGSIPVQDQTPDDHNNYFAVDIPNWYKTGCK</sequence>